<dbReference type="AlphaFoldDB" id="A0A1E5QD56"/>
<dbReference type="InterPro" id="IPR001789">
    <property type="entry name" value="Sig_transdc_resp-reg_receiver"/>
</dbReference>
<feature type="domain" description="Response regulatory" evidence="4">
    <location>
        <begin position="479"/>
        <end position="595"/>
    </location>
</feature>
<dbReference type="PROSITE" id="PS50110">
    <property type="entry name" value="RESPONSE_REGULATORY"/>
    <property type="match status" value="3"/>
</dbReference>
<dbReference type="InterPro" id="IPR016032">
    <property type="entry name" value="Sig_transdc_resp-reg_C-effctor"/>
</dbReference>
<evidence type="ECO:0000259" key="5">
    <source>
        <dbReference type="PROSITE" id="PS51755"/>
    </source>
</evidence>
<dbReference type="SMART" id="SM00448">
    <property type="entry name" value="REC"/>
    <property type="match status" value="3"/>
</dbReference>
<name>A0A1E5QD56_9CYAN</name>
<evidence type="ECO:0008006" key="7">
    <source>
        <dbReference type="Google" id="ProtNLM"/>
    </source>
</evidence>
<keyword evidence="1 3" id="KW-0238">DNA-binding</keyword>
<dbReference type="Pfam" id="PF00486">
    <property type="entry name" value="Trans_reg_C"/>
    <property type="match status" value="1"/>
</dbReference>
<evidence type="ECO:0000313" key="6">
    <source>
        <dbReference type="EMBL" id="OEJ72567.1"/>
    </source>
</evidence>
<sequence>MKLLLVEDDESLANILLEALVAHHYTVNAAMDGLTAWNLVQADRYDLLLLDIMVPKLDGISLCRQIRTAGYQMPILLLTAKDSSSDRVLGLEAGADDYVVKPFALQELIARIRALLRRSKVTASAILNWDSLLLNSETGEVTYQEKLLHLTPKEYHLLEVFLQNPQRIFSRSALLDRIWAVGESPGEEAVTTQIKGLRQKLKAAGIQAEVIETVYGMGYRLKSAPSEKPQPEKPKKQQVEAKLQTIVAQMWEPLQKSLPAKLAVIEAAIAAIAEGSLQPQLQQQAQDTAHRLAGTLLTFGLSESGQVMQDVETILRVSVIDPNVATALQQKVEFLKQQMQLRELQPSNRSQTSLILALESDRDLTQQLQAQSPQWGIRLEVIHQPEAAKTAIAKFSPQALLLNLEIVSDLDQGLNLLIQLKQDYPHLPILAIASSTNLSTRLQVAHLGGCTFLQKPLALTAIFQALQKALTPFRLSESKILMVDRDRQLLQDLQTRLEPWDLQITTLTEAAIFWDVLETTQPDLLILDREMPDYSGIELCQIVRNDAQWGQLPIVILSSRTDPQMLDRIFSAGADDCIQKPIVGVEFTSRILNRIKRTHMRRQLPHLQGIRTEAKPNRASIW</sequence>
<gene>
    <name evidence="6" type="ORF">BH720_23990</name>
</gene>
<dbReference type="GO" id="GO:0005829">
    <property type="term" value="C:cytosol"/>
    <property type="evidence" value="ECO:0007669"/>
    <property type="project" value="TreeGrafter"/>
</dbReference>
<feature type="modified residue" description="4-aspartylphosphate" evidence="2">
    <location>
        <position position="51"/>
    </location>
</feature>
<evidence type="ECO:0000256" key="1">
    <source>
        <dbReference type="ARBA" id="ARBA00023125"/>
    </source>
</evidence>
<dbReference type="PANTHER" id="PTHR48111">
    <property type="entry name" value="REGULATOR OF RPOS"/>
    <property type="match status" value="1"/>
</dbReference>
<dbReference type="Pfam" id="PF00072">
    <property type="entry name" value="Response_reg"/>
    <property type="match status" value="3"/>
</dbReference>
<dbReference type="EMBL" id="MJGC01000121">
    <property type="protein sequence ID" value="OEJ72567.1"/>
    <property type="molecule type" value="Genomic_DNA"/>
</dbReference>
<dbReference type="InterPro" id="IPR036641">
    <property type="entry name" value="HPT_dom_sf"/>
</dbReference>
<dbReference type="CDD" id="cd19935">
    <property type="entry name" value="REC_OmpR_CusR-like"/>
    <property type="match status" value="1"/>
</dbReference>
<dbReference type="GO" id="GO:0000156">
    <property type="term" value="F:phosphorelay response regulator activity"/>
    <property type="evidence" value="ECO:0007669"/>
    <property type="project" value="TreeGrafter"/>
</dbReference>
<feature type="domain" description="Response regulatory" evidence="4">
    <location>
        <begin position="354"/>
        <end position="470"/>
    </location>
</feature>
<dbReference type="Gene3D" id="3.40.50.2300">
    <property type="match status" value="3"/>
</dbReference>
<dbReference type="SMART" id="SM00862">
    <property type="entry name" value="Trans_reg_C"/>
    <property type="match status" value="1"/>
</dbReference>
<dbReference type="CDD" id="cd00156">
    <property type="entry name" value="REC"/>
    <property type="match status" value="2"/>
</dbReference>
<proteinExistence type="predicted"/>
<feature type="modified residue" description="4-aspartylphosphate" evidence="2">
    <location>
        <position position="528"/>
    </location>
</feature>
<comment type="caution">
    <text evidence="2">Lacks conserved residue(s) required for the propagation of feature annotation.</text>
</comment>
<dbReference type="SUPFAM" id="SSF47226">
    <property type="entry name" value="Histidine-containing phosphotransfer domain, HPT domain"/>
    <property type="match status" value="1"/>
</dbReference>
<reference evidence="6" key="1">
    <citation type="submission" date="2016-09" db="EMBL/GenBank/DDBJ databases">
        <title>Draft genome of thermotolerant cyanobacterium Desertifilum sp. strain IPPAS B-1220.</title>
        <authorList>
            <person name="Sinetova M.A."/>
            <person name="Bolakhan K."/>
            <person name="Zayadan B.K."/>
            <person name="Mironov K.S."/>
            <person name="Ustinova V."/>
            <person name="Kupriyanova E.V."/>
            <person name="Sidorov R.A."/>
            <person name="Skrypnik A.N."/>
            <person name="Gogoleva N.E."/>
            <person name="Gogolev Y.V."/>
            <person name="Los D.A."/>
        </authorList>
    </citation>
    <scope>NUCLEOTIDE SEQUENCE [LARGE SCALE GENOMIC DNA]</scope>
    <source>
        <strain evidence="6">IPPAS B-1220</strain>
    </source>
</reference>
<evidence type="ECO:0000256" key="3">
    <source>
        <dbReference type="PROSITE-ProRule" id="PRU01091"/>
    </source>
</evidence>
<evidence type="ECO:0000259" key="4">
    <source>
        <dbReference type="PROSITE" id="PS50110"/>
    </source>
</evidence>
<keyword evidence="2" id="KW-0597">Phosphoprotein</keyword>
<dbReference type="GO" id="GO:0000976">
    <property type="term" value="F:transcription cis-regulatory region binding"/>
    <property type="evidence" value="ECO:0007669"/>
    <property type="project" value="TreeGrafter"/>
</dbReference>
<dbReference type="CDD" id="cd00383">
    <property type="entry name" value="trans_reg_C"/>
    <property type="match status" value="1"/>
</dbReference>
<dbReference type="PROSITE" id="PS51755">
    <property type="entry name" value="OMPR_PHOB"/>
    <property type="match status" value="1"/>
</dbReference>
<dbReference type="GO" id="GO:0032993">
    <property type="term" value="C:protein-DNA complex"/>
    <property type="evidence" value="ECO:0007669"/>
    <property type="project" value="TreeGrafter"/>
</dbReference>
<dbReference type="SUPFAM" id="SSF52172">
    <property type="entry name" value="CheY-like"/>
    <property type="match status" value="3"/>
</dbReference>
<dbReference type="RefSeq" id="WP_069969760.1">
    <property type="nucleotide sequence ID" value="NZ_CM124774.1"/>
</dbReference>
<dbReference type="OrthoDB" id="442759at2"/>
<feature type="DNA-binding region" description="OmpR/PhoB-type" evidence="3">
    <location>
        <begin position="124"/>
        <end position="223"/>
    </location>
</feature>
<dbReference type="SUPFAM" id="SSF46894">
    <property type="entry name" value="C-terminal effector domain of the bipartite response regulators"/>
    <property type="match status" value="1"/>
</dbReference>
<dbReference type="STRING" id="1781255.BH720_23990"/>
<dbReference type="Gene3D" id="6.10.250.690">
    <property type="match status" value="1"/>
</dbReference>
<dbReference type="InterPro" id="IPR011006">
    <property type="entry name" value="CheY-like_superfamily"/>
</dbReference>
<feature type="domain" description="Response regulatory" evidence="4">
    <location>
        <begin position="2"/>
        <end position="116"/>
    </location>
</feature>
<dbReference type="Gene3D" id="1.10.10.10">
    <property type="entry name" value="Winged helix-like DNA-binding domain superfamily/Winged helix DNA-binding domain"/>
    <property type="match status" value="1"/>
</dbReference>
<dbReference type="PANTHER" id="PTHR48111:SF15">
    <property type="entry name" value="OMPR SUBFAMILY"/>
    <property type="match status" value="1"/>
</dbReference>
<evidence type="ECO:0000256" key="2">
    <source>
        <dbReference type="PROSITE-ProRule" id="PRU00169"/>
    </source>
</evidence>
<feature type="domain" description="OmpR/PhoB-type" evidence="5">
    <location>
        <begin position="124"/>
        <end position="223"/>
    </location>
</feature>
<dbReference type="InterPro" id="IPR036388">
    <property type="entry name" value="WH-like_DNA-bd_sf"/>
</dbReference>
<dbReference type="InterPro" id="IPR001867">
    <property type="entry name" value="OmpR/PhoB-type_DNA-bd"/>
</dbReference>
<organism evidence="6">
    <name type="scientific">Desertifilum tharense IPPAS B-1220</name>
    <dbReference type="NCBI Taxonomy" id="1781255"/>
    <lineage>
        <taxon>Bacteria</taxon>
        <taxon>Bacillati</taxon>
        <taxon>Cyanobacteriota</taxon>
        <taxon>Cyanophyceae</taxon>
        <taxon>Desertifilales</taxon>
        <taxon>Desertifilaceae</taxon>
        <taxon>Desertifilum</taxon>
    </lineage>
</organism>
<protein>
    <recommendedName>
        <fullName evidence="7">Multi-component transcriptional regulator</fullName>
    </recommendedName>
</protein>
<dbReference type="GO" id="GO:0006355">
    <property type="term" value="P:regulation of DNA-templated transcription"/>
    <property type="evidence" value="ECO:0007669"/>
    <property type="project" value="InterPro"/>
</dbReference>
<accession>A0A1E5QD56</accession>
<comment type="caution">
    <text evidence="6">The sequence shown here is derived from an EMBL/GenBank/DDBJ whole genome shotgun (WGS) entry which is preliminary data.</text>
</comment>
<dbReference type="InterPro" id="IPR039420">
    <property type="entry name" value="WalR-like"/>
</dbReference>